<dbReference type="PANTHER" id="PTHR24421">
    <property type="entry name" value="NITRATE/NITRITE SENSOR PROTEIN NARX-RELATED"/>
    <property type="match status" value="1"/>
</dbReference>
<keyword evidence="10" id="KW-0812">Transmembrane</keyword>
<accession>A0ABW5GLL3</accession>
<dbReference type="InterPro" id="IPR036890">
    <property type="entry name" value="HATPase_C_sf"/>
</dbReference>
<name>A0ABW5GLL3_9PSEU</name>
<gene>
    <name evidence="13" type="ORF">ACFSYJ_24285</name>
</gene>
<evidence type="ECO:0000256" key="3">
    <source>
        <dbReference type="ARBA" id="ARBA00022553"/>
    </source>
</evidence>
<feature type="transmembrane region" description="Helical" evidence="10">
    <location>
        <begin position="91"/>
        <end position="108"/>
    </location>
</feature>
<keyword evidence="9" id="KW-0175">Coiled coil</keyword>
<reference evidence="14" key="1">
    <citation type="journal article" date="2019" name="Int. J. Syst. Evol. Microbiol.">
        <title>The Global Catalogue of Microorganisms (GCM) 10K type strain sequencing project: providing services to taxonomists for standard genome sequencing and annotation.</title>
        <authorList>
            <consortium name="The Broad Institute Genomics Platform"/>
            <consortium name="The Broad Institute Genome Sequencing Center for Infectious Disease"/>
            <person name="Wu L."/>
            <person name="Ma J."/>
        </authorList>
    </citation>
    <scope>NUCLEOTIDE SEQUENCE [LARGE SCALE GENOMIC DNA]</scope>
    <source>
        <strain evidence="14">CGMCC 4.7643</strain>
    </source>
</reference>
<keyword evidence="4" id="KW-0808">Transferase</keyword>
<sequence length="370" mass="39947">MIRRWPKAPALPSWVFDLAPVGLAGLDTWLNARHNTPYELGAAAVATLALLLRRYFPLTVLAITLPSLVISQSVVPALIALYTVGFRYRNRWLLTGCAAAVALGYATPWPPMLEVSHDDALLGLIYATMTAAAPVFLGMLTRTGQELSARIDEIERAREQERRLIEQTTLSRERTQLAREMHDVVSHQVSLIAVSAGALQVGAPDAGTKEAASTIRELSVKTLDELRHMVTLLRASGSQPTELTPQPTLAELDRLVTTSGIPVERDGELPGDLGAPQQRAIYRTVQEALTNARKHAPGARVTIHIGHTAAEVEVTVVNGRPVLPTLSLPSARHGLVGLRERAELLGGTFEAGPTPGGGYRVRLRLPLAAD</sequence>
<evidence type="ECO:0000313" key="13">
    <source>
        <dbReference type="EMBL" id="MFD2461748.1"/>
    </source>
</evidence>
<feature type="transmembrane region" description="Helical" evidence="10">
    <location>
        <begin position="62"/>
        <end position="84"/>
    </location>
</feature>
<dbReference type="GO" id="GO:0016301">
    <property type="term" value="F:kinase activity"/>
    <property type="evidence" value="ECO:0007669"/>
    <property type="project" value="UniProtKB-KW"/>
</dbReference>
<feature type="domain" description="Signal transduction histidine kinase subgroup 3 dimerisation and phosphoacceptor" evidence="12">
    <location>
        <begin position="173"/>
        <end position="236"/>
    </location>
</feature>
<dbReference type="PANTHER" id="PTHR24421:SF10">
    <property type="entry name" value="NITRATE_NITRITE SENSOR PROTEIN NARQ"/>
    <property type="match status" value="1"/>
</dbReference>
<proteinExistence type="predicted"/>
<evidence type="ECO:0000313" key="14">
    <source>
        <dbReference type="Proteomes" id="UP001597419"/>
    </source>
</evidence>
<keyword evidence="5" id="KW-0547">Nucleotide-binding</keyword>
<dbReference type="EC" id="2.7.13.3" evidence="2"/>
<evidence type="ECO:0000256" key="5">
    <source>
        <dbReference type="ARBA" id="ARBA00022741"/>
    </source>
</evidence>
<evidence type="ECO:0000259" key="12">
    <source>
        <dbReference type="Pfam" id="PF07730"/>
    </source>
</evidence>
<feature type="coiled-coil region" evidence="9">
    <location>
        <begin position="144"/>
        <end position="171"/>
    </location>
</feature>
<protein>
    <recommendedName>
        <fullName evidence="2">histidine kinase</fullName>
        <ecNumber evidence="2">2.7.13.3</ecNumber>
    </recommendedName>
</protein>
<keyword evidence="7" id="KW-0067">ATP-binding</keyword>
<feature type="transmembrane region" description="Helical" evidence="10">
    <location>
        <begin position="120"/>
        <end position="140"/>
    </location>
</feature>
<dbReference type="Pfam" id="PF02518">
    <property type="entry name" value="HATPase_c"/>
    <property type="match status" value="1"/>
</dbReference>
<evidence type="ECO:0000256" key="8">
    <source>
        <dbReference type="ARBA" id="ARBA00023012"/>
    </source>
</evidence>
<dbReference type="Pfam" id="PF07730">
    <property type="entry name" value="HisKA_3"/>
    <property type="match status" value="1"/>
</dbReference>
<evidence type="ECO:0000256" key="1">
    <source>
        <dbReference type="ARBA" id="ARBA00000085"/>
    </source>
</evidence>
<evidence type="ECO:0000259" key="11">
    <source>
        <dbReference type="Pfam" id="PF02518"/>
    </source>
</evidence>
<feature type="domain" description="Histidine kinase/HSP90-like ATPase" evidence="11">
    <location>
        <begin position="278"/>
        <end position="368"/>
    </location>
</feature>
<evidence type="ECO:0000256" key="10">
    <source>
        <dbReference type="SAM" id="Phobius"/>
    </source>
</evidence>
<evidence type="ECO:0000256" key="4">
    <source>
        <dbReference type="ARBA" id="ARBA00022679"/>
    </source>
</evidence>
<evidence type="ECO:0000256" key="9">
    <source>
        <dbReference type="SAM" id="Coils"/>
    </source>
</evidence>
<evidence type="ECO:0000256" key="6">
    <source>
        <dbReference type="ARBA" id="ARBA00022777"/>
    </source>
</evidence>
<keyword evidence="8" id="KW-0902">Two-component regulatory system</keyword>
<keyword evidence="10" id="KW-0472">Membrane</keyword>
<comment type="catalytic activity">
    <reaction evidence="1">
        <text>ATP + protein L-histidine = ADP + protein N-phospho-L-histidine.</text>
        <dbReference type="EC" id="2.7.13.3"/>
    </reaction>
</comment>
<organism evidence="13 14">
    <name type="scientific">Amycolatopsis samaneae</name>
    <dbReference type="NCBI Taxonomy" id="664691"/>
    <lineage>
        <taxon>Bacteria</taxon>
        <taxon>Bacillati</taxon>
        <taxon>Actinomycetota</taxon>
        <taxon>Actinomycetes</taxon>
        <taxon>Pseudonocardiales</taxon>
        <taxon>Pseudonocardiaceae</taxon>
        <taxon>Amycolatopsis</taxon>
    </lineage>
</organism>
<keyword evidence="3" id="KW-0597">Phosphoprotein</keyword>
<dbReference type="Gene3D" id="3.30.565.10">
    <property type="entry name" value="Histidine kinase-like ATPase, C-terminal domain"/>
    <property type="match status" value="1"/>
</dbReference>
<dbReference type="InterPro" id="IPR003594">
    <property type="entry name" value="HATPase_dom"/>
</dbReference>
<dbReference type="Proteomes" id="UP001597419">
    <property type="component" value="Unassembled WGS sequence"/>
</dbReference>
<evidence type="ECO:0000256" key="2">
    <source>
        <dbReference type="ARBA" id="ARBA00012438"/>
    </source>
</evidence>
<dbReference type="Gene3D" id="1.20.5.1930">
    <property type="match status" value="1"/>
</dbReference>
<dbReference type="CDD" id="cd16917">
    <property type="entry name" value="HATPase_UhpB-NarQ-NarX-like"/>
    <property type="match status" value="1"/>
</dbReference>
<keyword evidence="10" id="KW-1133">Transmembrane helix</keyword>
<evidence type="ECO:0000256" key="7">
    <source>
        <dbReference type="ARBA" id="ARBA00022840"/>
    </source>
</evidence>
<keyword evidence="14" id="KW-1185">Reference proteome</keyword>
<dbReference type="InterPro" id="IPR011712">
    <property type="entry name" value="Sig_transdc_His_kin_sub3_dim/P"/>
</dbReference>
<keyword evidence="6 13" id="KW-0418">Kinase</keyword>
<comment type="caution">
    <text evidence="13">The sequence shown here is derived from an EMBL/GenBank/DDBJ whole genome shotgun (WGS) entry which is preliminary data.</text>
</comment>
<dbReference type="SUPFAM" id="SSF55874">
    <property type="entry name" value="ATPase domain of HSP90 chaperone/DNA topoisomerase II/histidine kinase"/>
    <property type="match status" value="1"/>
</dbReference>
<dbReference type="InterPro" id="IPR050482">
    <property type="entry name" value="Sensor_HK_TwoCompSys"/>
</dbReference>
<dbReference type="RefSeq" id="WP_345390552.1">
    <property type="nucleotide sequence ID" value="NZ_BAABHG010000004.1"/>
</dbReference>
<dbReference type="EMBL" id="JBHUKU010000014">
    <property type="protein sequence ID" value="MFD2461748.1"/>
    <property type="molecule type" value="Genomic_DNA"/>
</dbReference>